<dbReference type="Gene3D" id="3.30.1910.20">
    <property type="entry name" value="asparaginyl-tRNA synthetase, N-terminal domain"/>
    <property type="match status" value="1"/>
</dbReference>
<dbReference type="InterPro" id="IPR008964">
    <property type="entry name" value="Invasin/intimin_cell_adhesion"/>
</dbReference>
<dbReference type="InterPro" id="IPR003343">
    <property type="entry name" value="Big_2"/>
</dbReference>
<dbReference type="Proteomes" id="UP000001662">
    <property type="component" value="Chromosome"/>
</dbReference>
<reference evidence="2" key="1">
    <citation type="submission" date="2010-07" db="EMBL/GenBank/DDBJ databases">
        <title>Complete sequence of Clostridium saccharolyticum WM1.</title>
        <authorList>
            <consortium name="US DOE Joint Genome Institute"/>
            <person name="Lucas S."/>
            <person name="Copeland A."/>
            <person name="Lapidus A."/>
            <person name="Cheng J.-F."/>
            <person name="Bruce D."/>
            <person name="Goodwin L."/>
            <person name="Pitluck S."/>
            <person name="Chertkov O."/>
            <person name="Detter J.C."/>
            <person name="Han C."/>
            <person name="Tapia R."/>
            <person name="Land M."/>
            <person name="Hauser L."/>
            <person name="Chang Y.-J."/>
            <person name="Jeffries C."/>
            <person name="Kyrpides N."/>
            <person name="Ivanova N."/>
            <person name="Mikhailova N."/>
            <person name="Mouttaki H."/>
            <person name="Lin L."/>
            <person name="Zhou J."/>
            <person name="Hemme C.L."/>
            <person name="Woyke T."/>
        </authorList>
    </citation>
    <scope>NUCLEOTIDE SEQUENCE [LARGE SCALE GENOMIC DNA]</scope>
    <source>
        <strain evidence="2">WM1</strain>
    </source>
</reference>
<keyword evidence="3" id="KW-1185">Reference proteome</keyword>
<proteinExistence type="predicted"/>
<dbReference type="PaxDb" id="610130-Closa_3849"/>
<dbReference type="HOGENOM" id="CLU_619244_0_0_9"/>
<feature type="domain" description="BIG2" evidence="1">
    <location>
        <begin position="366"/>
        <end position="437"/>
    </location>
</feature>
<evidence type="ECO:0000259" key="1">
    <source>
        <dbReference type="SMART" id="SM00635"/>
    </source>
</evidence>
<feature type="domain" description="BIG2" evidence="1">
    <location>
        <begin position="287"/>
        <end position="357"/>
    </location>
</feature>
<protein>
    <submittedName>
        <fullName evidence="2">Ig domain protein group 2 domain protein</fullName>
    </submittedName>
</protein>
<dbReference type="Pfam" id="PF02368">
    <property type="entry name" value="Big_2"/>
    <property type="match status" value="2"/>
</dbReference>
<dbReference type="EMBL" id="CP002109">
    <property type="protein sequence ID" value="ADL06367.1"/>
    <property type="molecule type" value="Genomic_DNA"/>
</dbReference>
<sequence>MKKNSLIKLAMVICFIIGIMFLRQIPAYAETNNKRYKINNTVLEFKEIIYVDGSNGDDTVGDGSKIKPFKTVVKGFDYMSVNCREGGAIIIKDGTYDVAELFKGTYENLNKNYNNMKISLLAETMGKVEFTNIGEWIVVENSPAARIKINFYGLVFKSIIQDYYCLGADDWINEYYNCVFTQGYGGWNGVVRDGATVKVENSLFVGSSGKLYRITPLKGSSINCASTTQDMDPAIGTKSNCLYNVTTDAEYNITSTGWGNAGVGTNPDGSVAHIGVYGGPFAWGRKGLEVKNILKVVLEVDEKLQLSVDDNLGVNTEMAWTSSNNTVAAINGNGVVTALAPGNTVITVTSVDGMYTENINVLVVEDANDYRLAVDLKVGQSSRLTIDDLTDTVKVTWTSMDSSIADVSSKGKVTALSKGLALITAKGEDGNIISKVYVRVRE</sequence>
<dbReference type="SUPFAM" id="SSF49373">
    <property type="entry name" value="Invasin/intimin cell-adhesion fragments"/>
    <property type="match status" value="2"/>
</dbReference>
<name>D9R0D4_LACSW</name>
<evidence type="ECO:0000313" key="3">
    <source>
        <dbReference type="Proteomes" id="UP000001662"/>
    </source>
</evidence>
<dbReference type="eggNOG" id="COG5492">
    <property type="taxonomic scope" value="Bacteria"/>
</dbReference>
<evidence type="ECO:0000313" key="2">
    <source>
        <dbReference type="EMBL" id="ADL06367.1"/>
    </source>
</evidence>
<dbReference type="OrthoDB" id="2061720at2"/>
<dbReference type="SMART" id="SM00635">
    <property type="entry name" value="BID_2"/>
    <property type="match status" value="2"/>
</dbReference>
<dbReference type="RefSeq" id="WP_013274420.1">
    <property type="nucleotide sequence ID" value="NC_014376.1"/>
</dbReference>
<dbReference type="KEGG" id="csh:Closa_3849"/>
<gene>
    <name evidence="2" type="ordered locus">Closa_3849</name>
</gene>
<organism evidence="2 3">
    <name type="scientific">Lacrimispora saccharolytica (strain ATCC 35040 / DSM 2544 / NRCC 2533 / WM1)</name>
    <name type="common">Clostridium saccharolyticum</name>
    <dbReference type="NCBI Taxonomy" id="610130"/>
    <lineage>
        <taxon>Bacteria</taxon>
        <taxon>Bacillati</taxon>
        <taxon>Bacillota</taxon>
        <taxon>Clostridia</taxon>
        <taxon>Lachnospirales</taxon>
        <taxon>Lachnospiraceae</taxon>
        <taxon>Lacrimispora</taxon>
    </lineage>
</organism>
<dbReference type="AlphaFoldDB" id="D9R0D4"/>
<dbReference type="Gene3D" id="2.60.40.1080">
    <property type="match status" value="2"/>
</dbReference>
<accession>D9R0D4</accession>
<dbReference type="STRING" id="610130.Closa_3849"/>